<keyword evidence="8 10" id="KW-0456">Lyase</keyword>
<keyword evidence="7 10" id="KW-0443">Lipid metabolism</keyword>
<dbReference type="GO" id="GO:0005737">
    <property type="term" value="C:cytoplasm"/>
    <property type="evidence" value="ECO:0007669"/>
    <property type="project" value="UniProtKB-SubCell"/>
</dbReference>
<evidence type="ECO:0000313" key="13">
    <source>
        <dbReference type="EMBL" id="SQB33716.1"/>
    </source>
</evidence>
<comment type="subcellular location">
    <subcellularLocation>
        <location evidence="2 10">Cytoplasm</location>
    </subcellularLocation>
</comment>
<reference evidence="11 16" key="3">
    <citation type="submission" date="2020-05" db="EMBL/GenBank/DDBJ databases">
        <title>Draft genome sequence of Clostridium cochlearium strain AGROS13 isolated from a sheep dairy farm in New Zealand.</title>
        <authorList>
            <person name="Gupta T.B."/>
            <person name="Jauregui R."/>
            <person name="Risson A.N."/>
            <person name="Brightwell G."/>
            <person name="Maclean P."/>
        </authorList>
    </citation>
    <scope>NUCLEOTIDE SEQUENCE [LARGE SCALE GENOMIC DNA]</scope>
    <source>
        <strain evidence="11 16">AGROS13</strain>
    </source>
</reference>
<evidence type="ECO:0000313" key="12">
    <source>
        <dbReference type="EMBL" id="SDL03562.1"/>
    </source>
</evidence>
<dbReference type="STRING" id="1494.SAMN05216497_10582"/>
<dbReference type="OrthoDB" id="9772788at2"/>
<dbReference type="GO" id="GO:0019171">
    <property type="term" value="F:(3R)-hydroxyacyl-[acyl-carrier-protein] dehydratase activity"/>
    <property type="evidence" value="ECO:0007669"/>
    <property type="project" value="UniProtKB-EC"/>
</dbReference>
<keyword evidence="6 10" id="KW-0441">Lipid A biosynthesis</keyword>
<evidence type="ECO:0000256" key="9">
    <source>
        <dbReference type="ARBA" id="ARBA00025049"/>
    </source>
</evidence>
<dbReference type="InterPro" id="IPR013114">
    <property type="entry name" value="FabA_FabZ"/>
</dbReference>
<proteinExistence type="inferred from homology"/>
<dbReference type="Proteomes" id="UP000250223">
    <property type="component" value="Unassembled WGS sequence"/>
</dbReference>
<gene>
    <name evidence="10 11" type="primary">fabZ</name>
    <name evidence="11" type="ORF">HMJ28_05900</name>
    <name evidence="13" type="ORF">NCTC13028_00659</name>
    <name evidence="12" type="ORF">SAMN05216497_10582</name>
</gene>
<dbReference type="NCBIfam" id="NF000582">
    <property type="entry name" value="PRK00006.1"/>
    <property type="match status" value="1"/>
</dbReference>
<reference evidence="13 15" key="2">
    <citation type="submission" date="2018-06" db="EMBL/GenBank/DDBJ databases">
        <authorList>
            <consortium name="Pathogen Informatics"/>
            <person name="Doyle S."/>
        </authorList>
    </citation>
    <scope>NUCLEOTIDE SEQUENCE [LARGE SCALE GENOMIC DNA]</scope>
    <source>
        <strain evidence="13 15">NCTC13028</strain>
    </source>
</reference>
<reference evidence="12 14" key="1">
    <citation type="submission" date="2016-10" db="EMBL/GenBank/DDBJ databases">
        <authorList>
            <person name="Varghese N."/>
            <person name="Submissions S."/>
        </authorList>
    </citation>
    <scope>NUCLEOTIDE SEQUENCE [LARGE SCALE GENOMIC DNA]</scope>
    <source>
        <strain evidence="12 14">NLAE-zl-C224</strain>
    </source>
</reference>
<evidence type="ECO:0000256" key="7">
    <source>
        <dbReference type="ARBA" id="ARBA00023098"/>
    </source>
</evidence>
<dbReference type="GO" id="GO:0009245">
    <property type="term" value="P:lipid A biosynthetic process"/>
    <property type="evidence" value="ECO:0007669"/>
    <property type="project" value="UniProtKB-UniRule"/>
</dbReference>
<dbReference type="Gene3D" id="3.10.129.10">
    <property type="entry name" value="Hotdog Thioesterase"/>
    <property type="match status" value="1"/>
</dbReference>
<comment type="similarity">
    <text evidence="3 10">Belongs to the thioester dehydratase family. FabZ subfamily.</text>
</comment>
<keyword evidence="5 10" id="KW-0444">Lipid biosynthesis</keyword>
<dbReference type="GeneID" id="70578303"/>
<dbReference type="CDD" id="cd01288">
    <property type="entry name" value="FabZ"/>
    <property type="match status" value="1"/>
</dbReference>
<evidence type="ECO:0000256" key="5">
    <source>
        <dbReference type="ARBA" id="ARBA00022516"/>
    </source>
</evidence>
<dbReference type="Pfam" id="PF07977">
    <property type="entry name" value="FabA"/>
    <property type="match status" value="1"/>
</dbReference>
<evidence type="ECO:0000256" key="8">
    <source>
        <dbReference type="ARBA" id="ARBA00023239"/>
    </source>
</evidence>
<evidence type="ECO:0000313" key="15">
    <source>
        <dbReference type="Proteomes" id="UP000250223"/>
    </source>
</evidence>
<evidence type="ECO:0000256" key="6">
    <source>
        <dbReference type="ARBA" id="ARBA00022556"/>
    </source>
</evidence>
<evidence type="ECO:0000313" key="14">
    <source>
        <dbReference type="Proteomes" id="UP000198811"/>
    </source>
</evidence>
<keyword evidence="4 10" id="KW-0963">Cytoplasm</keyword>
<accession>A0A240B3G3</accession>
<evidence type="ECO:0000313" key="16">
    <source>
        <dbReference type="Proteomes" id="UP000528432"/>
    </source>
</evidence>
<dbReference type="PANTHER" id="PTHR30272">
    <property type="entry name" value="3-HYDROXYACYL-[ACYL-CARRIER-PROTEIN] DEHYDRATASE"/>
    <property type="match status" value="1"/>
</dbReference>
<dbReference type="EMBL" id="UAWC01000001">
    <property type="protein sequence ID" value="SQB33716.1"/>
    <property type="molecule type" value="Genomic_DNA"/>
</dbReference>
<dbReference type="InterPro" id="IPR010084">
    <property type="entry name" value="FabZ"/>
</dbReference>
<evidence type="ECO:0000256" key="4">
    <source>
        <dbReference type="ARBA" id="ARBA00022490"/>
    </source>
</evidence>
<comment type="function">
    <text evidence="9 10">Involved in unsaturated fatty acids biosynthesis. Catalyzes the dehydration of short chain beta-hydroxyacyl-ACPs and long chain saturated and unsaturated beta-hydroxyacyl-ACPs.</text>
</comment>
<organism evidence="11 16">
    <name type="scientific">Clostridium cochlearium</name>
    <dbReference type="NCBI Taxonomy" id="1494"/>
    <lineage>
        <taxon>Bacteria</taxon>
        <taxon>Bacillati</taxon>
        <taxon>Bacillota</taxon>
        <taxon>Clostridia</taxon>
        <taxon>Eubacteriales</taxon>
        <taxon>Clostridiaceae</taxon>
        <taxon>Clostridium</taxon>
    </lineage>
</organism>
<dbReference type="NCBIfam" id="TIGR01750">
    <property type="entry name" value="fabZ"/>
    <property type="match status" value="1"/>
</dbReference>
<dbReference type="EC" id="4.2.1.59" evidence="10"/>
<dbReference type="PANTHER" id="PTHR30272:SF1">
    <property type="entry name" value="3-HYDROXYACYL-[ACYL-CARRIER-PROTEIN] DEHYDRATASE"/>
    <property type="match status" value="1"/>
</dbReference>
<name>A0A240B3G3_CLOCO</name>
<evidence type="ECO:0000256" key="1">
    <source>
        <dbReference type="ARBA" id="ARBA00001055"/>
    </source>
</evidence>
<dbReference type="EMBL" id="FNGL01000005">
    <property type="protein sequence ID" value="SDL03562.1"/>
    <property type="molecule type" value="Genomic_DNA"/>
</dbReference>
<feature type="active site" evidence="10">
    <location>
        <position position="50"/>
    </location>
</feature>
<dbReference type="InterPro" id="IPR029069">
    <property type="entry name" value="HotDog_dom_sf"/>
</dbReference>
<dbReference type="Proteomes" id="UP000528432">
    <property type="component" value="Unassembled WGS sequence"/>
</dbReference>
<comment type="catalytic activity">
    <reaction evidence="1 10">
        <text>a (3R)-hydroxyacyl-[ACP] = a (2E)-enoyl-[ACP] + H2O</text>
        <dbReference type="Rhea" id="RHEA:13097"/>
        <dbReference type="Rhea" id="RHEA-COMP:9925"/>
        <dbReference type="Rhea" id="RHEA-COMP:9945"/>
        <dbReference type="ChEBI" id="CHEBI:15377"/>
        <dbReference type="ChEBI" id="CHEBI:78784"/>
        <dbReference type="ChEBI" id="CHEBI:78827"/>
        <dbReference type="EC" id="4.2.1.59"/>
    </reaction>
</comment>
<evidence type="ECO:0000256" key="2">
    <source>
        <dbReference type="ARBA" id="ARBA00004496"/>
    </source>
</evidence>
<dbReference type="Proteomes" id="UP000198811">
    <property type="component" value="Unassembled WGS sequence"/>
</dbReference>
<protein>
    <recommendedName>
        <fullName evidence="10">3-hydroxyacyl-[acyl-carrier-protein] dehydratase FabZ</fullName>
        <ecNumber evidence="10">4.2.1.59</ecNumber>
    </recommendedName>
    <alternativeName>
        <fullName evidence="10">(3R)-hydroxymyristoyl-[acyl-carrier-protein] dehydratase</fullName>
        <shortName evidence="10">(3R)-hydroxymyristoyl-ACP dehydrase</shortName>
    </alternativeName>
    <alternativeName>
        <fullName evidence="10">Beta-hydroxyacyl-ACP dehydratase</fullName>
    </alternativeName>
</protein>
<dbReference type="EMBL" id="JABFIF010000008">
    <property type="protein sequence ID" value="NOH15926.1"/>
    <property type="molecule type" value="Genomic_DNA"/>
</dbReference>
<dbReference type="GO" id="GO:0016020">
    <property type="term" value="C:membrane"/>
    <property type="evidence" value="ECO:0007669"/>
    <property type="project" value="GOC"/>
</dbReference>
<dbReference type="HAMAP" id="MF_00406">
    <property type="entry name" value="FabZ"/>
    <property type="match status" value="1"/>
</dbReference>
<dbReference type="GO" id="GO:0006633">
    <property type="term" value="P:fatty acid biosynthetic process"/>
    <property type="evidence" value="ECO:0007669"/>
    <property type="project" value="UniProtKB-UniRule"/>
</dbReference>
<keyword evidence="14" id="KW-1185">Reference proteome</keyword>
<dbReference type="FunFam" id="3.10.129.10:FF:000001">
    <property type="entry name" value="3-hydroxyacyl-[acyl-carrier-protein] dehydratase FabZ"/>
    <property type="match status" value="1"/>
</dbReference>
<dbReference type="RefSeq" id="WP_089864549.1">
    <property type="nucleotide sequence ID" value="NZ_CP173238.1"/>
</dbReference>
<evidence type="ECO:0000256" key="10">
    <source>
        <dbReference type="HAMAP-Rule" id="MF_00406"/>
    </source>
</evidence>
<evidence type="ECO:0000256" key="3">
    <source>
        <dbReference type="ARBA" id="ARBA00009174"/>
    </source>
</evidence>
<dbReference type="SUPFAM" id="SSF54637">
    <property type="entry name" value="Thioesterase/thiol ester dehydrase-isomerase"/>
    <property type="match status" value="1"/>
</dbReference>
<evidence type="ECO:0000313" key="11">
    <source>
        <dbReference type="EMBL" id="NOH15926.1"/>
    </source>
</evidence>
<dbReference type="AlphaFoldDB" id="A0A240B3G3"/>
<sequence length="142" mass="15875">MKNLYIKDILEILPHRYPMLLVDKVERIEPGKNIVAYKNVTFNEEFFRGHFPDEPVMPGVLIIEALAQAGAIAVLTLDEFKGKIPYFAGINKAKFRKKVIPGDTLKLEVEMIKLRGSAGIGKGIAMVDEKVVAEAEIMFMIG</sequence>